<dbReference type="OrthoDB" id="7421257at2"/>
<evidence type="ECO:0000313" key="3">
    <source>
        <dbReference type="EMBL" id="TIX50630.1"/>
    </source>
</evidence>
<dbReference type="Proteomes" id="UP000309389">
    <property type="component" value="Unassembled WGS sequence"/>
</dbReference>
<organism evidence="3 4">
    <name type="scientific">Alteraurantiacibacter aquimixticola</name>
    <dbReference type="NCBI Taxonomy" id="2489173"/>
    <lineage>
        <taxon>Bacteria</taxon>
        <taxon>Pseudomonadati</taxon>
        <taxon>Pseudomonadota</taxon>
        <taxon>Alphaproteobacteria</taxon>
        <taxon>Sphingomonadales</taxon>
        <taxon>Erythrobacteraceae</taxon>
        <taxon>Alteraurantiacibacter</taxon>
    </lineage>
</organism>
<dbReference type="RefSeq" id="WP_136693650.1">
    <property type="nucleotide sequence ID" value="NZ_SSHH01000002.1"/>
</dbReference>
<comment type="caution">
    <text evidence="3">The sequence shown here is derived from an EMBL/GenBank/DDBJ whole genome shotgun (WGS) entry which is preliminary data.</text>
</comment>
<feature type="domain" description="DUF8021" evidence="2">
    <location>
        <begin position="172"/>
        <end position="276"/>
    </location>
</feature>
<dbReference type="Pfam" id="PF26061">
    <property type="entry name" value="DUF8021"/>
    <property type="match status" value="1"/>
</dbReference>
<dbReference type="AlphaFoldDB" id="A0A4T3F3A2"/>
<feature type="signal peptide" evidence="1">
    <location>
        <begin position="1"/>
        <end position="23"/>
    </location>
</feature>
<evidence type="ECO:0000256" key="1">
    <source>
        <dbReference type="SAM" id="SignalP"/>
    </source>
</evidence>
<keyword evidence="1" id="KW-0732">Signal</keyword>
<sequence length="297" mass="32584">MLKAITLAAAAIGTMITASPALAQARPGVEGLATRVDRPTCTKDELKALTDAYVEGQRSGSLSGLPLVSNAHYLENMETVDASAGLWNTALEIDHAMSFHDPVRCKTFTEIIVTGPVPYVIGTRLFVNEGDVYRVDSIVTKEGDWLFNADAYLYYTQQEDWTDLFKYQLTDPAEMIRGANAYLDGFMDKFTDIPWGTPCARLEGGAYTNRSGDPHASCELGMPPGVLYLTNRDYLIDEEKGVINVFMRFGSSESGGPDVHTFRYIDGKFRQIHTLTAIPGPQVDERGAPIGRDPNAD</sequence>
<name>A0A4T3F3A2_9SPHN</name>
<dbReference type="InterPro" id="IPR058334">
    <property type="entry name" value="DUF8021"/>
</dbReference>
<protein>
    <recommendedName>
        <fullName evidence="2">DUF8021 domain-containing protein</fullName>
    </recommendedName>
</protein>
<evidence type="ECO:0000313" key="4">
    <source>
        <dbReference type="Proteomes" id="UP000309389"/>
    </source>
</evidence>
<accession>A0A4T3F3A2</accession>
<proteinExistence type="predicted"/>
<keyword evidence="4" id="KW-1185">Reference proteome</keyword>
<gene>
    <name evidence="3" type="ORF">E5222_10255</name>
</gene>
<evidence type="ECO:0000259" key="2">
    <source>
        <dbReference type="Pfam" id="PF26061"/>
    </source>
</evidence>
<dbReference type="EMBL" id="SSHH01000002">
    <property type="protein sequence ID" value="TIX50630.1"/>
    <property type="molecule type" value="Genomic_DNA"/>
</dbReference>
<reference evidence="3 4" key="1">
    <citation type="submission" date="2019-04" db="EMBL/GenBank/DDBJ databases">
        <title>Altererythrobacter aquimixticola sp. nov., isolated from sediment of junction between the ocean and a freshwater spring.</title>
        <authorList>
            <person name="Yoon J.-H."/>
        </authorList>
    </citation>
    <scope>NUCLEOTIDE SEQUENCE [LARGE SCALE GENOMIC DNA]</scope>
    <source>
        <strain evidence="3 4">SSKS-13</strain>
    </source>
</reference>
<feature type="chain" id="PRO_5020959783" description="DUF8021 domain-containing protein" evidence="1">
    <location>
        <begin position="24"/>
        <end position="297"/>
    </location>
</feature>